<proteinExistence type="predicted"/>
<evidence type="ECO:0000313" key="1">
    <source>
        <dbReference type="Proteomes" id="UP000887580"/>
    </source>
</evidence>
<sequence>MPKKIQKTLTPAELLEAEKNSYRLFRFTATEITTRLTGIMIDTWTTVYNSHIAPALVDPSAPAKAVKKFSYAVLELLFQRGRFGTVFNDWKEYIAATIFRVPPLPEAADYDDQEDLDKEIEELEERIRQRRAEIEMVENERNNTRIAIEAIRAYKKAVADSVVAMEH</sequence>
<reference evidence="2" key="1">
    <citation type="submission" date="2022-11" db="UniProtKB">
        <authorList>
            <consortium name="WormBaseParasite"/>
        </authorList>
    </citation>
    <scope>IDENTIFICATION</scope>
</reference>
<protein>
    <submittedName>
        <fullName evidence="2">Uncharacterized protein</fullName>
    </submittedName>
</protein>
<organism evidence="1 2">
    <name type="scientific">Panagrolaimus sp. PS1159</name>
    <dbReference type="NCBI Taxonomy" id="55785"/>
    <lineage>
        <taxon>Eukaryota</taxon>
        <taxon>Metazoa</taxon>
        <taxon>Ecdysozoa</taxon>
        <taxon>Nematoda</taxon>
        <taxon>Chromadorea</taxon>
        <taxon>Rhabditida</taxon>
        <taxon>Tylenchina</taxon>
        <taxon>Panagrolaimomorpha</taxon>
        <taxon>Panagrolaimoidea</taxon>
        <taxon>Panagrolaimidae</taxon>
        <taxon>Panagrolaimus</taxon>
    </lineage>
</organism>
<name>A0AC35GB18_9BILA</name>
<accession>A0AC35GB18</accession>
<dbReference type="WBParaSite" id="PS1159_v2.g3483.t1">
    <property type="protein sequence ID" value="PS1159_v2.g3483.t1"/>
    <property type="gene ID" value="PS1159_v2.g3483"/>
</dbReference>
<dbReference type="Proteomes" id="UP000887580">
    <property type="component" value="Unplaced"/>
</dbReference>
<evidence type="ECO:0000313" key="2">
    <source>
        <dbReference type="WBParaSite" id="PS1159_v2.g3483.t1"/>
    </source>
</evidence>